<dbReference type="RefSeq" id="WP_035926171.1">
    <property type="nucleotide sequence ID" value="NZ_JSUH01000006.1"/>
</dbReference>
<feature type="compositionally biased region" description="Basic and acidic residues" evidence="2">
    <location>
        <begin position="507"/>
        <end position="518"/>
    </location>
</feature>
<evidence type="ECO:0000256" key="2">
    <source>
        <dbReference type="SAM" id="MobiDB-lite"/>
    </source>
</evidence>
<keyword evidence="5" id="KW-1185">Reference proteome</keyword>
<dbReference type="AlphaFoldDB" id="A0A0A6VV93"/>
<evidence type="ECO:0000256" key="1">
    <source>
        <dbReference type="ARBA" id="ARBA00008061"/>
    </source>
</evidence>
<proteinExistence type="inferred from homology"/>
<feature type="compositionally biased region" description="Basic and acidic residues" evidence="2">
    <location>
        <begin position="1"/>
        <end position="11"/>
    </location>
</feature>
<feature type="domain" description="Glycosyl hydrolase family 13 catalytic" evidence="3">
    <location>
        <begin position="190"/>
        <end position="608"/>
    </location>
</feature>
<dbReference type="Proteomes" id="UP000030466">
    <property type="component" value="Unassembled WGS sequence"/>
</dbReference>
<dbReference type="InterPro" id="IPR013783">
    <property type="entry name" value="Ig-like_fold"/>
</dbReference>
<dbReference type="Gene3D" id="2.60.40.10">
    <property type="entry name" value="Immunoglobulins"/>
    <property type="match status" value="1"/>
</dbReference>
<dbReference type="EMBL" id="JSUH01000006">
    <property type="protein sequence ID" value="KHD97764.1"/>
    <property type="molecule type" value="Genomic_DNA"/>
</dbReference>
<name>A0A0A6VV93_KOCRO</name>
<accession>A0A0A6VV93</accession>
<evidence type="ECO:0000313" key="4">
    <source>
        <dbReference type="EMBL" id="KHD97764.1"/>
    </source>
</evidence>
<comment type="caution">
    <text evidence="4">The sequence shown here is derived from an EMBL/GenBank/DDBJ whole genome shotgun (WGS) entry which is preliminary data.</text>
</comment>
<dbReference type="InterPro" id="IPR014756">
    <property type="entry name" value="Ig_E-set"/>
</dbReference>
<dbReference type="SUPFAM" id="SSF51445">
    <property type="entry name" value="(Trans)glycosidases"/>
    <property type="match status" value="1"/>
</dbReference>
<dbReference type="SUPFAM" id="SSF81296">
    <property type="entry name" value="E set domains"/>
    <property type="match status" value="1"/>
</dbReference>
<dbReference type="GO" id="GO:0004135">
    <property type="term" value="F:amylo-alpha-1,6-glucosidase activity"/>
    <property type="evidence" value="ECO:0007669"/>
    <property type="project" value="InterPro"/>
</dbReference>
<dbReference type="Gene3D" id="3.20.20.80">
    <property type="entry name" value="Glycosidases"/>
    <property type="match status" value="1"/>
</dbReference>
<dbReference type="InterPro" id="IPR011837">
    <property type="entry name" value="Glycogen_debranch_GlgX"/>
</dbReference>
<gene>
    <name evidence="4" type="ORF">GY22_08770</name>
</gene>
<feature type="region of interest" description="Disordered" evidence="2">
    <location>
        <begin position="1"/>
        <end position="30"/>
    </location>
</feature>
<dbReference type="SUPFAM" id="SSF51011">
    <property type="entry name" value="Glycosyl hydrolase domain"/>
    <property type="match status" value="1"/>
</dbReference>
<feature type="region of interest" description="Disordered" evidence="2">
    <location>
        <begin position="507"/>
        <end position="529"/>
    </location>
</feature>
<reference evidence="4 5" key="1">
    <citation type="journal article" date="2003" name="Int. J. Syst. Evol. Microbiol.">
        <title>Kocuria polaris sp. nov., an orange-pigmented psychrophilic bacterium isolated from an Antarctic cyanobacterial mat sample.</title>
        <authorList>
            <person name="Reddy G.S."/>
            <person name="Prakash J.S."/>
            <person name="Prabahar V."/>
            <person name="Matsumoto G.I."/>
            <person name="Stackebrandt E."/>
            <person name="Shivaji S."/>
        </authorList>
    </citation>
    <scope>NUCLEOTIDE SEQUENCE [LARGE SCALE GENOMIC DNA]</scope>
    <source>
        <strain evidence="4 5">CMS 76or</strain>
    </source>
</reference>
<dbReference type="InterPro" id="IPR006047">
    <property type="entry name" value="GH13_cat_dom"/>
</dbReference>
<dbReference type="CDD" id="cd11326">
    <property type="entry name" value="AmyAc_Glg_debranch"/>
    <property type="match status" value="1"/>
</dbReference>
<sequence length="739" mass="80901">MLVPEPRRQDTGRPYVSHPYPLGVHPSPERDGSANVAVYAPGIPDLDIVFRLPGGRWQRRRLTGRTGGVHHGTIPPAEQQRLSETGFDYLRHRDEAPALPAGTEYGFVPADSPVASHHRSPDPAAQQILLDPYGKGLRRVAPPPGVVDPGPDAYGGRYVSVVVQQDFDWDEDRRPATPWRDTVVYEAHVKGLTALHPDVPEELRGTYAGLAHPAMTGYLTSLGVTAVELLPVHAHLDEPHLTSLGLSNYWGYNTLGFFAPHAGYATEAARARGPQGVLDEFKAMVRELHRAGLEVYLDVVYNHTAEAGQEEPAYCWRGLGDEAYYRHGEDGRYVDVTGCGNSVNFGNPRVVQMALDSLRYWVERCHVDGFRFDLAPELARDERHRFTRNHPFLVAVGADPALFGTKLIAEPWDVGMGGWQTGHFPEGWADWNDRFRDTVRDFWLTGPRSMSLGGDGGNAARLAGALAGSSDMFAASGRSALASVNFVTAHDGFTLADLVSYDNKHNQDNLEKNRDGTNDNHSWNHGVEGPARDVRIRADRAQTMRNVMATLLFSQGVPMITAGDEFGRTQRGNNNAYCQDNELSWVDWRLTPADRAMLAATRSLIGVRGEFLAGQPSHFPTRPDEVMMHWFGPDGSAMTAAGWQTPGARTIQVLIGSRGGRVAGLMVINGASADMAITFPNLAELLRPDEQGHPLAKADGVYSLVHSTASVLHGRYGTRYRAGQAQGVPAGSVTLFRVL</sequence>
<dbReference type="SMART" id="SM00642">
    <property type="entry name" value="Aamy"/>
    <property type="match status" value="1"/>
</dbReference>
<comment type="similarity">
    <text evidence="1">Belongs to the glycosyl hydrolase 13 family.</text>
</comment>
<organism evidence="4 5">
    <name type="scientific">Kocuria rosea subsp. polaris</name>
    <dbReference type="NCBI Taxonomy" id="136273"/>
    <lineage>
        <taxon>Bacteria</taxon>
        <taxon>Bacillati</taxon>
        <taxon>Actinomycetota</taxon>
        <taxon>Actinomycetes</taxon>
        <taxon>Micrococcales</taxon>
        <taxon>Micrococcaceae</taxon>
        <taxon>Kocuria</taxon>
    </lineage>
</organism>
<protein>
    <submittedName>
        <fullName evidence="4">Glycogen debranching protein</fullName>
    </submittedName>
</protein>
<dbReference type="PANTHER" id="PTHR43002">
    <property type="entry name" value="GLYCOGEN DEBRANCHING ENZYME"/>
    <property type="match status" value="1"/>
</dbReference>
<dbReference type="GO" id="GO:0005980">
    <property type="term" value="P:glycogen catabolic process"/>
    <property type="evidence" value="ECO:0007669"/>
    <property type="project" value="InterPro"/>
</dbReference>
<dbReference type="InterPro" id="IPR017853">
    <property type="entry name" value="GH"/>
</dbReference>
<evidence type="ECO:0000313" key="5">
    <source>
        <dbReference type="Proteomes" id="UP000030466"/>
    </source>
</evidence>
<evidence type="ECO:0000259" key="3">
    <source>
        <dbReference type="SMART" id="SM00642"/>
    </source>
</evidence>
<dbReference type="NCBIfam" id="TIGR02100">
    <property type="entry name" value="glgX_debranch"/>
    <property type="match status" value="1"/>
</dbReference>
<dbReference type="OrthoDB" id="3236218at2"/>